<evidence type="ECO:0000259" key="7">
    <source>
        <dbReference type="Pfam" id="PF11975"/>
    </source>
</evidence>
<dbReference type="PANTHER" id="PTHR32092:SF5">
    <property type="entry name" value="6-PHOSPHO-BETA-GLUCOSIDASE"/>
    <property type="match status" value="1"/>
</dbReference>
<gene>
    <name evidence="8" type="primary">chbF_4</name>
    <name evidence="8" type="ORF">NCTC5053_03938</name>
</gene>
<dbReference type="Proteomes" id="UP000254387">
    <property type="component" value="Unassembled WGS sequence"/>
</dbReference>
<reference evidence="8 9" key="1">
    <citation type="submission" date="2018-06" db="EMBL/GenBank/DDBJ databases">
        <authorList>
            <consortium name="Pathogen Informatics"/>
            <person name="Doyle S."/>
        </authorList>
    </citation>
    <scope>NUCLEOTIDE SEQUENCE [LARGE SCALE GENOMIC DNA]</scope>
    <source>
        <strain evidence="8 9">NCTC5053</strain>
    </source>
</reference>
<dbReference type="InterPro" id="IPR022616">
    <property type="entry name" value="Glyco_hydro_4_C"/>
</dbReference>
<evidence type="ECO:0000256" key="1">
    <source>
        <dbReference type="ARBA" id="ARBA00001911"/>
    </source>
</evidence>
<keyword evidence="2" id="KW-0479">Metal-binding</keyword>
<dbReference type="EMBL" id="UGMN01000004">
    <property type="protein sequence ID" value="STV31017.1"/>
    <property type="molecule type" value="Genomic_DNA"/>
</dbReference>
<evidence type="ECO:0000313" key="8">
    <source>
        <dbReference type="EMBL" id="STV31017.1"/>
    </source>
</evidence>
<name>A0A378B8L2_KLEPN</name>
<dbReference type="AlphaFoldDB" id="A0A378B8L2"/>
<dbReference type="Gene3D" id="3.90.110.10">
    <property type="entry name" value="Lactate dehydrogenase/glycoside hydrolase, family 4, C-terminal"/>
    <property type="match status" value="1"/>
</dbReference>
<evidence type="ECO:0000313" key="9">
    <source>
        <dbReference type="Proteomes" id="UP000254387"/>
    </source>
</evidence>
<evidence type="ECO:0000256" key="6">
    <source>
        <dbReference type="ARBA" id="ARBA00023295"/>
    </source>
</evidence>
<evidence type="ECO:0000256" key="4">
    <source>
        <dbReference type="ARBA" id="ARBA00023027"/>
    </source>
</evidence>
<dbReference type="InterPro" id="IPR015955">
    <property type="entry name" value="Lactate_DH/Glyco_Ohase_4_C"/>
</dbReference>
<protein>
    <submittedName>
        <fullName evidence="8">6-phospho-beta-glucosidase</fullName>
        <ecNumber evidence="8">3.2.1.86</ecNumber>
    </submittedName>
</protein>
<dbReference type="PANTHER" id="PTHR32092">
    <property type="entry name" value="6-PHOSPHO-BETA-GLUCOSIDASE-RELATED"/>
    <property type="match status" value="1"/>
</dbReference>
<keyword evidence="6 8" id="KW-0326">Glycosidase</keyword>
<proteinExistence type="predicted"/>
<organism evidence="8 9">
    <name type="scientific">Klebsiella pneumoniae</name>
    <dbReference type="NCBI Taxonomy" id="573"/>
    <lineage>
        <taxon>Bacteria</taxon>
        <taxon>Pseudomonadati</taxon>
        <taxon>Pseudomonadota</taxon>
        <taxon>Gammaproteobacteria</taxon>
        <taxon>Enterobacterales</taxon>
        <taxon>Enterobacteriaceae</taxon>
        <taxon>Klebsiella/Raoultella group</taxon>
        <taxon>Klebsiella</taxon>
        <taxon>Klebsiella pneumoniae complex</taxon>
    </lineage>
</organism>
<keyword evidence="3 8" id="KW-0378">Hydrolase</keyword>
<dbReference type="Pfam" id="PF11975">
    <property type="entry name" value="Glyco_hydro_4C"/>
    <property type="match status" value="1"/>
</dbReference>
<dbReference type="GO" id="GO:0046872">
    <property type="term" value="F:metal ion binding"/>
    <property type="evidence" value="ECO:0007669"/>
    <property type="project" value="UniProtKB-KW"/>
</dbReference>
<keyword evidence="5" id="KW-0464">Manganese</keyword>
<evidence type="ECO:0000256" key="3">
    <source>
        <dbReference type="ARBA" id="ARBA00022801"/>
    </source>
</evidence>
<dbReference type="GO" id="GO:0005975">
    <property type="term" value="P:carbohydrate metabolic process"/>
    <property type="evidence" value="ECO:0007669"/>
    <property type="project" value="InterPro"/>
</dbReference>
<accession>A0A378B8L2</accession>
<dbReference type="EC" id="3.2.1.86" evidence="8"/>
<evidence type="ECO:0000256" key="5">
    <source>
        <dbReference type="ARBA" id="ARBA00023211"/>
    </source>
</evidence>
<feature type="domain" description="Glycosyl hydrolase family 4 C-terminal" evidence="7">
    <location>
        <begin position="1"/>
        <end position="209"/>
    </location>
</feature>
<comment type="cofactor">
    <cofactor evidence="1">
        <name>NAD(+)</name>
        <dbReference type="ChEBI" id="CHEBI:57540"/>
    </cofactor>
</comment>
<dbReference type="GO" id="GO:0016616">
    <property type="term" value="F:oxidoreductase activity, acting on the CH-OH group of donors, NAD or NADP as acceptor"/>
    <property type="evidence" value="ECO:0007669"/>
    <property type="project" value="InterPro"/>
</dbReference>
<evidence type="ECO:0000256" key="2">
    <source>
        <dbReference type="ARBA" id="ARBA00022723"/>
    </source>
</evidence>
<dbReference type="SUPFAM" id="SSF56327">
    <property type="entry name" value="LDH C-terminal domain-like"/>
    <property type="match status" value="1"/>
</dbReference>
<dbReference type="GO" id="GO:0008706">
    <property type="term" value="F:6-phospho-beta-glucosidase activity"/>
    <property type="evidence" value="ECO:0007669"/>
    <property type="project" value="UniProtKB-EC"/>
</dbReference>
<dbReference type="InterPro" id="IPR001088">
    <property type="entry name" value="Glyco_hydro_4"/>
</dbReference>
<keyword evidence="4" id="KW-0520">NAD</keyword>
<sequence>MVWVHKVLQGREDVTGKVIDMLCDGKALSMNNIKELPWPAEFLRALKAIPCPYHRYFWLTPAMLAEEIAAAKTKGTRAEQVMKVEQELFALYADPQLEEKPEQLSFRGGAYYSEVAVELINAIYNNLGAEMVVNTRNNGAIHGLDDDAVVETNSIIDAQGARPLAFGPLPPAMNGLTQQVKAFERLTIEAAVHGCRESALLALVTNPLVGNVTDAQALLDEVLTINRQWLTQFN</sequence>